<evidence type="ECO:0000256" key="9">
    <source>
        <dbReference type="ARBA" id="ARBA00022737"/>
    </source>
</evidence>
<feature type="domain" description="Protein kinase" evidence="21">
    <location>
        <begin position="389"/>
        <end position="669"/>
    </location>
</feature>
<gene>
    <name evidence="22" type="ORF">SLEP1_g54445</name>
</gene>
<dbReference type="Pfam" id="PF00560">
    <property type="entry name" value="LRR_1"/>
    <property type="match status" value="8"/>
</dbReference>
<dbReference type="InterPro" id="IPR000719">
    <property type="entry name" value="Prot_kinase_dom"/>
</dbReference>
<keyword evidence="10 19" id="KW-0547">Nucleotide-binding</keyword>
<comment type="catalytic activity">
    <reaction evidence="18">
        <text>L-seryl-[protein] + ATP = O-phospho-L-seryl-[protein] + ADP + H(+)</text>
        <dbReference type="Rhea" id="RHEA:17989"/>
        <dbReference type="Rhea" id="RHEA-COMP:9863"/>
        <dbReference type="Rhea" id="RHEA-COMP:11604"/>
        <dbReference type="ChEBI" id="CHEBI:15378"/>
        <dbReference type="ChEBI" id="CHEBI:29999"/>
        <dbReference type="ChEBI" id="CHEBI:30616"/>
        <dbReference type="ChEBI" id="CHEBI:83421"/>
        <dbReference type="ChEBI" id="CHEBI:456216"/>
        <dbReference type="EC" id="2.7.11.1"/>
    </reaction>
</comment>
<keyword evidence="5" id="KW-0433">Leucine-rich repeat</keyword>
<evidence type="ECO:0000256" key="20">
    <source>
        <dbReference type="SAM" id="Phobius"/>
    </source>
</evidence>
<keyword evidence="7 20" id="KW-0812">Transmembrane</keyword>
<evidence type="ECO:0000256" key="12">
    <source>
        <dbReference type="ARBA" id="ARBA00022840"/>
    </source>
</evidence>
<dbReference type="PANTHER" id="PTHR48005">
    <property type="entry name" value="LEUCINE RICH REPEAT KINASE 2"/>
    <property type="match status" value="1"/>
</dbReference>
<evidence type="ECO:0000256" key="2">
    <source>
        <dbReference type="ARBA" id="ARBA00012513"/>
    </source>
</evidence>
<evidence type="ECO:0000256" key="4">
    <source>
        <dbReference type="ARBA" id="ARBA00022553"/>
    </source>
</evidence>
<dbReference type="SUPFAM" id="SSF56112">
    <property type="entry name" value="Protein kinase-like (PK-like)"/>
    <property type="match status" value="1"/>
</dbReference>
<comment type="catalytic activity">
    <reaction evidence="17">
        <text>L-threonyl-[protein] + ATP = O-phospho-L-threonyl-[protein] + ADP + H(+)</text>
        <dbReference type="Rhea" id="RHEA:46608"/>
        <dbReference type="Rhea" id="RHEA-COMP:11060"/>
        <dbReference type="Rhea" id="RHEA-COMP:11605"/>
        <dbReference type="ChEBI" id="CHEBI:15378"/>
        <dbReference type="ChEBI" id="CHEBI:30013"/>
        <dbReference type="ChEBI" id="CHEBI:30616"/>
        <dbReference type="ChEBI" id="CHEBI:61977"/>
        <dbReference type="ChEBI" id="CHEBI:456216"/>
        <dbReference type="EC" id="2.7.11.1"/>
    </reaction>
</comment>
<keyword evidence="8" id="KW-0732">Signal</keyword>
<dbReference type="FunFam" id="3.30.200.20:FF:000309">
    <property type="entry name" value="Leucine-rich repeat receptor protein kinase MSP1"/>
    <property type="match status" value="1"/>
</dbReference>
<evidence type="ECO:0000256" key="7">
    <source>
        <dbReference type="ARBA" id="ARBA00022692"/>
    </source>
</evidence>
<dbReference type="InterPro" id="IPR051420">
    <property type="entry name" value="Ser_Thr_Kinases_DiverseReg"/>
</dbReference>
<keyword evidence="6" id="KW-0808">Transferase</keyword>
<dbReference type="PROSITE" id="PS00109">
    <property type="entry name" value="PROTEIN_KINASE_TYR"/>
    <property type="match status" value="1"/>
</dbReference>
<dbReference type="PANTHER" id="PTHR48005:SF72">
    <property type="entry name" value="REPEAT RECEPTOR-LIKE PROTEIN KINASE FAMILY PROTEIN, PUTATIVE-RELATED"/>
    <property type="match status" value="1"/>
</dbReference>
<evidence type="ECO:0000256" key="8">
    <source>
        <dbReference type="ARBA" id="ARBA00022729"/>
    </source>
</evidence>
<evidence type="ECO:0000259" key="21">
    <source>
        <dbReference type="PROSITE" id="PS50011"/>
    </source>
</evidence>
<dbReference type="InterPro" id="IPR001611">
    <property type="entry name" value="Leu-rich_rpt"/>
</dbReference>
<evidence type="ECO:0000256" key="10">
    <source>
        <dbReference type="ARBA" id="ARBA00022741"/>
    </source>
</evidence>
<comment type="caution">
    <text evidence="22">The sequence shown here is derived from an EMBL/GenBank/DDBJ whole genome shotgun (WGS) entry which is preliminary data.</text>
</comment>
<dbReference type="Gene3D" id="3.80.10.10">
    <property type="entry name" value="Ribonuclease Inhibitor"/>
    <property type="match status" value="1"/>
</dbReference>
<keyword evidence="16" id="KW-0325">Glycoprotein</keyword>
<feature type="transmembrane region" description="Helical" evidence="20">
    <location>
        <begin position="327"/>
        <end position="352"/>
    </location>
</feature>
<evidence type="ECO:0000256" key="14">
    <source>
        <dbReference type="ARBA" id="ARBA00023136"/>
    </source>
</evidence>
<evidence type="ECO:0000313" key="22">
    <source>
        <dbReference type="EMBL" id="GKV47551.1"/>
    </source>
</evidence>
<evidence type="ECO:0000256" key="18">
    <source>
        <dbReference type="ARBA" id="ARBA00048679"/>
    </source>
</evidence>
<evidence type="ECO:0000256" key="1">
    <source>
        <dbReference type="ARBA" id="ARBA00004479"/>
    </source>
</evidence>
<evidence type="ECO:0000256" key="15">
    <source>
        <dbReference type="ARBA" id="ARBA00023170"/>
    </source>
</evidence>
<keyword evidence="9" id="KW-0677">Repeat</keyword>
<dbReference type="CDD" id="cd14066">
    <property type="entry name" value="STKc_IRAK"/>
    <property type="match status" value="1"/>
</dbReference>
<name>A0AAV5MCK7_9ROSI</name>
<dbReference type="PROSITE" id="PS50011">
    <property type="entry name" value="PROTEIN_KINASE_DOM"/>
    <property type="match status" value="1"/>
</dbReference>
<dbReference type="EC" id="2.7.11.1" evidence="2"/>
<protein>
    <recommendedName>
        <fullName evidence="2">non-specific serine/threonine protein kinase</fullName>
        <ecNumber evidence="2">2.7.11.1</ecNumber>
    </recommendedName>
</protein>
<dbReference type="SMART" id="SM00369">
    <property type="entry name" value="LRR_TYP"/>
    <property type="match status" value="5"/>
</dbReference>
<keyword evidence="4" id="KW-0597">Phosphoprotein</keyword>
<dbReference type="InterPro" id="IPR011009">
    <property type="entry name" value="Kinase-like_dom_sf"/>
</dbReference>
<dbReference type="GO" id="GO:0016020">
    <property type="term" value="C:membrane"/>
    <property type="evidence" value="ECO:0007669"/>
    <property type="project" value="UniProtKB-SubCell"/>
</dbReference>
<dbReference type="InterPro" id="IPR017441">
    <property type="entry name" value="Protein_kinase_ATP_BS"/>
</dbReference>
<keyword evidence="23" id="KW-1185">Reference proteome</keyword>
<proteinExistence type="predicted"/>
<evidence type="ECO:0000256" key="6">
    <source>
        <dbReference type="ARBA" id="ARBA00022679"/>
    </source>
</evidence>
<dbReference type="FunFam" id="1.10.510.10:FF:000445">
    <property type="entry name" value="MDIS1-interacting receptor like kinase 2"/>
    <property type="match status" value="1"/>
</dbReference>
<dbReference type="GO" id="GO:0005524">
    <property type="term" value="F:ATP binding"/>
    <property type="evidence" value="ECO:0007669"/>
    <property type="project" value="UniProtKB-UniRule"/>
</dbReference>
<dbReference type="SUPFAM" id="SSF52058">
    <property type="entry name" value="L domain-like"/>
    <property type="match status" value="1"/>
</dbReference>
<dbReference type="Proteomes" id="UP001054252">
    <property type="component" value="Unassembled WGS sequence"/>
</dbReference>
<evidence type="ECO:0000256" key="16">
    <source>
        <dbReference type="ARBA" id="ARBA00023180"/>
    </source>
</evidence>
<accession>A0AAV5MCK7</accession>
<comment type="subcellular location">
    <subcellularLocation>
        <location evidence="1">Membrane</location>
        <topology evidence="1">Single-pass type I membrane protein</topology>
    </subcellularLocation>
</comment>
<dbReference type="InterPro" id="IPR008266">
    <property type="entry name" value="Tyr_kinase_AS"/>
</dbReference>
<dbReference type="Pfam" id="PF00069">
    <property type="entry name" value="Pkinase"/>
    <property type="match status" value="1"/>
</dbReference>
<feature type="binding site" evidence="19">
    <location>
        <position position="418"/>
    </location>
    <ligand>
        <name>ATP</name>
        <dbReference type="ChEBI" id="CHEBI:30616"/>
    </ligand>
</feature>
<evidence type="ECO:0000256" key="19">
    <source>
        <dbReference type="PROSITE-ProRule" id="PRU10141"/>
    </source>
</evidence>
<dbReference type="InterPro" id="IPR003591">
    <property type="entry name" value="Leu-rich_rpt_typical-subtyp"/>
</dbReference>
<evidence type="ECO:0000256" key="5">
    <source>
        <dbReference type="ARBA" id="ARBA00022614"/>
    </source>
</evidence>
<dbReference type="AlphaFoldDB" id="A0AAV5MCK7"/>
<evidence type="ECO:0000256" key="13">
    <source>
        <dbReference type="ARBA" id="ARBA00022989"/>
    </source>
</evidence>
<keyword evidence="15" id="KW-0675">Receptor</keyword>
<dbReference type="GO" id="GO:0004674">
    <property type="term" value="F:protein serine/threonine kinase activity"/>
    <property type="evidence" value="ECO:0007669"/>
    <property type="project" value="UniProtKB-KW"/>
</dbReference>
<reference evidence="22 23" key="1">
    <citation type="journal article" date="2021" name="Commun. Biol.">
        <title>The genome of Shorea leprosula (Dipterocarpaceae) highlights the ecological relevance of drought in aseasonal tropical rainforests.</title>
        <authorList>
            <person name="Ng K.K.S."/>
            <person name="Kobayashi M.J."/>
            <person name="Fawcett J.A."/>
            <person name="Hatakeyama M."/>
            <person name="Paape T."/>
            <person name="Ng C.H."/>
            <person name="Ang C.C."/>
            <person name="Tnah L.H."/>
            <person name="Lee C.T."/>
            <person name="Nishiyama T."/>
            <person name="Sese J."/>
            <person name="O'Brien M.J."/>
            <person name="Copetti D."/>
            <person name="Mohd Noor M.I."/>
            <person name="Ong R.C."/>
            <person name="Putra M."/>
            <person name="Sireger I.Z."/>
            <person name="Indrioko S."/>
            <person name="Kosugi Y."/>
            <person name="Izuno A."/>
            <person name="Isagi Y."/>
            <person name="Lee S.L."/>
            <person name="Shimizu K.K."/>
        </authorList>
    </citation>
    <scope>NUCLEOTIDE SEQUENCE [LARGE SCALE GENOMIC DNA]</scope>
    <source>
        <strain evidence="22">214</strain>
    </source>
</reference>
<keyword evidence="11" id="KW-0418">Kinase</keyword>
<keyword evidence="12 19" id="KW-0067">ATP-binding</keyword>
<dbReference type="EMBL" id="BPVZ01000230">
    <property type="protein sequence ID" value="GKV47551.1"/>
    <property type="molecule type" value="Genomic_DNA"/>
</dbReference>
<keyword evidence="13 20" id="KW-1133">Transmembrane helix</keyword>
<dbReference type="FunFam" id="3.80.10.10:FF:000177">
    <property type="entry name" value="Leucine-rich repeat receptor-like serine/threonine-protein kinase At1g17230"/>
    <property type="match status" value="1"/>
</dbReference>
<dbReference type="Gene3D" id="3.30.200.20">
    <property type="entry name" value="Phosphorylase Kinase, domain 1"/>
    <property type="match status" value="1"/>
</dbReference>
<dbReference type="InterPro" id="IPR032675">
    <property type="entry name" value="LRR_dom_sf"/>
</dbReference>
<sequence length="685" mass="76030">MNNLILLKSLQLANNKLSGHLPENICLGGFLTNLSANNNHLTGLIPKSLKNCYSLFRVRLEGNQLEGDITEAFGIYPKLDYIDLSNNKLYGELSPNWVQCHNLTSLKISNNNISGKIPLELAQATQLQRLDLASNQLNGEIPKELCNLTSLVYLFLNDNQLFGRIPLEIGQLLNLQQLSLSANNLDGTIPKQLGKCLRLLSLNLSNNQLGGSIPFEIKNIFALETLDLSWNILMGEIPPELGRSQSLETLNLSHNMLSGLIPPTFDEMLSLTNVNISYNQLEGPIPHLKAFLDAPFDALENNKGLCGNASGLMPCPSKSHKRSSSGLVISIVVPILGGLLLLLILVWCLLVVHCKKYKPRKGQYQNIFSIWGCDGKIVYENILEATEQFNSNYCIGSGGYGNVYKAVLPTGRVVAVKKLHPSDDNETINLRAFESEIRVLTEIRHRNIVKLYGFCSNAEHSLLVYEFVERGSLQMVLSNPEEAAELDWNKRLNIVKGLASALSYMHHDCPTPIIHRDISSNNVLLDLDYEAHVSDFGTARILKPDSSNWTSFAGTFGYIAPEFSYTMKASEKCDVYSFGMVAMEVIIGRHPGDIISNLWTSNGQKMLLKDVLDQRLQPQRRNKVAEQVVSTTKLAFTCLHVNPELRPTMQQVYQALTSGRPSPLPKPYSMMSLGDLIGDGHGVQS</sequence>
<dbReference type="PROSITE" id="PS00107">
    <property type="entry name" value="PROTEIN_KINASE_ATP"/>
    <property type="match status" value="1"/>
</dbReference>
<keyword evidence="14 20" id="KW-0472">Membrane</keyword>
<keyword evidence="3" id="KW-0723">Serine/threonine-protein kinase</keyword>
<dbReference type="Gene3D" id="1.10.510.10">
    <property type="entry name" value="Transferase(Phosphotransferase) domain 1"/>
    <property type="match status" value="1"/>
</dbReference>
<evidence type="ECO:0000256" key="17">
    <source>
        <dbReference type="ARBA" id="ARBA00047899"/>
    </source>
</evidence>
<evidence type="ECO:0000256" key="11">
    <source>
        <dbReference type="ARBA" id="ARBA00022777"/>
    </source>
</evidence>
<evidence type="ECO:0000313" key="23">
    <source>
        <dbReference type="Proteomes" id="UP001054252"/>
    </source>
</evidence>
<evidence type="ECO:0000256" key="3">
    <source>
        <dbReference type="ARBA" id="ARBA00022527"/>
    </source>
</evidence>
<organism evidence="22 23">
    <name type="scientific">Rubroshorea leprosula</name>
    <dbReference type="NCBI Taxonomy" id="152421"/>
    <lineage>
        <taxon>Eukaryota</taxon>
        <taxon>Viridiplantae</taxon>
        <taxon>Streptophyta</taxon>
        <taxon>Embryophyta</taxon>
        <taxon>Tracheophyta</taxon>
        <taxon>Spermatophyta</taxon>
        <taxon>Magnoliopsida</taxon>
        <taxon>eudicotyledons</taxon>
        <taxon>Gunneridae</taxon>
        <taxon>Pentapetalae</taxon>
        <taxon>rosids</taxon>
        <taxon>malvids</taxon>
        <taxon>Malvales</taxon>
        <taxon>Dipterocarpaceae</taxon>
        <taxon>Rubroshorea</taxon>
    </lineage>
</organism>